<accession>A0A4V6I2X7</accession>
<protein>
    <submittedName>
        <fullName evidence="1">Uncharacterized protein</fullName>
    </submittedName>
</protein>
<evidence type="ECO:0000313" key="1">
    <source>
        <dbReference type="EMBL" id="TLD97942.1"/>
    </source>
</evidence>
<name>A0A4V6I2X7_9HELI</name>
<dbReference type="Proteomes" id="UP000029861">
    <property type="component" value="Unassembled WGS sequence"/>
</dbReference>
<comment type="caution">
    <text evidence="1">The sequence shown here is derived from an EMBL/GenBank/DDBJ whole genome shotgun (WGS) entry which is preliminary data.</text>
</comment>
<reference evidence="1 2" key="1">
    <citation type="journal article" date="2014" name="Genome Announc.">
        <title>Draft genome sequences of eight enterohepatic helicobacter species isolated from both laboratory and wild rodents.</title>
        <authorList>
            <person name="Sheh A."/>
            <person name="Shen Z."/>
            <person name="Fox J.G."/>
        </authorList>
    </citation>
    <scope>NUCLEOTIDE SEQUENCE [LARGE SCALE GENOMIC DNA]</scope>
    <source>
        <strain evidence="1 2">ATCC 49310</strain>
    </source>
</reference>
<organism evidence="1 2">
    <name type="scientific">Helicobacter trogontum</name>
    <dbReference type="NCBI Taxonomy" id="50960"/>
    <lineage>
        <taxon>Bacteria</taxon>
        <taxon>Pseudomonadati</taxon>
        <taxon>Campylobacterota</taxon>
        <taxon>Epsilonproteobacteria</taxon>
        <taxon>Campylobacterales</taxon>
        <taxon>Helicobacteraceae</taxon>
        <taxon>Helicobacter</taxon>
    </lineage>
</organism>
<gene>
    <name evidence="1" type="ORF">LS80_006485</name>
</gene>
<dbReference type="EMBL" id="JRPK02000020">
    <property type="protein sequence ID" value="TLD97942.1"/>
    <property type="molecule type" value="Genomic_DNA"/>
</dbReference>
<dbReference type="AlphaFoldDB" id="A0A4V6I2X7"/>
<proteinExistence type="predicted"/>
<evidence type="ECO:0000313" key="2">
    <source>
        <dbReference type="Proteomes" id="UP000029861"/>
    </source>
</evidence>
<sequence>MKKIVLIMFVAVYSYATGDNIFALHSTFRKNINEYYKLWAVGYCMGHFKVENNIKFGYQKIPARFNEDDFKINKIVYLLGGEPLNELKAYIDKGKGYFDKDRANHCLGLLKSNEIKGYHSLNDEVERIVKKYCKECK</sequence>
<dbReference type="RefSeq" id="WP_034317573.1">
    <property type="nucleotide sequence ID" value="NZ_FZNF01000050.1"/>
</dbReference>